<dbReference type="Pfam" id="PF01501">
    <property type="entry name" value="Glyco_transf_8"/>
    <property type="match status" value="1"/>
</dbReference>
<dbReference type="Gene3D" id="3.90.550.10">
    <property type="entry name" value="Spore Coat Polysaccharide Biosynthesis Protein SpsA, Chain A"/>
    <property type="match status" value="1"/>
</dbReference>
<gene>
    <name evidence="1" type="ORF">JZO67_003797</name>
</gene>
<dbReference type="SUPFAM" id="SSF53448">
    <property type="entry name" value="Nucleotide-diphospho-sugar transferases"/>
    <property type="match status" value="1"/>
</dbReference>
<dbReference type="RefSeq" id="WP_207705086.1">
    <property type="nucleotide sequence ID" value="NZ_JAFREL020000003.1"/>
</dbReference>
<evidence type="ECO:0000313" key="1">
    <source>
        <dbReference type="EMBL" id="MEO1771816.1"/>
    </source>
</evidence>
<organism evidence="1 2">
    <name type="scientific">Candidatus Enterococcus ferrettii</name>
    <dbReference type="NCBI Taxonomy" id="2815324"/>
    <lineage>
        <taxon>Bacteria</taxon>
        <taxon>Bacillati</taxon>
        <taxon>Bacillota</taxon>
        <taxon>Bacilli</taxon>
        <taxon>Lactobacillales</taxon>
        <taxon>Enterococcaceae</taxon>
        <taxon>Enterococcus</taxon>
    </lineage>
</organism>
<reference evidence="1 2" key="2">
    <citation type="submission" date="2024-02" db="EMBL/GenBank/DDBJ databases">
        <title>The Genome Sequence of Enterococcus sp. DIV0159.</title>
        <authorList>
            <person name="Earl A."/>
            <person name="Manson A."/>
            <person name="Gilmore M."/>
            <person name="Sanders J."/>
            <person name="Shea T."/>
            <person name="Howe W."/>
            <person name="Livny J."/>
            <person name="Cuomo C."/>
            <person name="Neafsey D."/>
            <person name="Birren B."/>
        </authorList>
    </citation>
    <scope>NUCLEOTIDE SEQUENCE [LARGE SCALE GENOMIC DNA]</scope>
    <source>
        <strain evidence="1 2">665A</strain>
    </source>
</reference>
<reference evidence="1 2" key="1">
    <citation type="submission" date="2021-03" db="EMBL/GenBank/DDBJ databases">
        <authorList>
            <person name="Gilmore M.S."/>
            <person name="Schwartzman J."/>
            <person name="Van Tyne D."/>
            <person name="Martin M."/>
            <person name="Earl A.M."/>
            <person name="Manson A.L."/>
            <person name="Straub T."/>
            <person name="Salamzade R."/>
            <person name="Saavedra J."/>
            <person name="Lebreton F."/>
            <person name="Prichula J."/>
            <person name="Schaufler K."/>
            <person name="Gaca A."/>
            <person name="Sgardioli B."/>
            <person name="Wagenaar J."/>
            <person name="Strong T."/>
        </authorList>
    </citation>
    <scope>NUCLEOTIDE SEQUENCE [LARGE SCALE GENOMIC DNA]</scope>
    <source>
        <strain evidence="1 2">665A</strain>
    </source>
</reference>
<keyword evidence="2" id="KW-1185">Reference proteome</keyword>
<dbReference type="InterPro" id="IPR029044">
    <property type="entry name" value="Nucleotide-diphossugar_trans"/>
</dbReference>
<accession>A0ABV0ET83</accession>
<sequence>MTSKAVVYTINQNNIELVGTSLFSLIKHYDSEEFLSILLLVDDIVEKDITILRAFSQAMKKEQIEISVWQMPQELNQITSFKVDVGPMRYHLTKFFLPRYFSGFEEIIYLDAETLVVGNIAEYFCAFTDEYAVGLVKKIRGTKNSQTNSESFNSDSIIFNTQEYNQRYSVDDLITTINTCSTEITMNELTYQIFKENSQFLPANFNVTDANETFEAERYEQECIVKNFKCSAEKNKPWNHLALLNNWDREFWINFTGMKSLVFKVHNNAESF</sequence>
<dbReference type="InterPro" id="IPR002495">
    <property type="entry name" value="Glyco_trans_8"/>
</dbReference>
<proteinExistence type="predicted"/>
<name>A0ABV0ET83_9ENTE</name>
<comment type="caution">
    <text evidence="1">The sequence shown here is derived from an EMBL/GenBank/DDBJ whole genome shotgun (WGS) entry which is preliminary data.</text>
</comment>
<evidence type="ECO:0008006" key="3">
    <source>
        <dbReference type="Google" id="ProtNLM"/>
    </source>
</evidence>
<dbReference type="EMBL" id="JAFREL020000003">
    <property type="protein sequence ID" value="MEO1771816.1"/>
    <property type="molecule type" value="Genomic_DNA"/>
</dbReference>
<evidence type="ECO:0000313" key="2">
    <source>
        <dbReference type="Proteomes" id="UP000664357"/>
    </source>
</evidence>
<dbReference type="Proteomes" id="UP000664357">
    <property type="component" value="Unassembled WGS sequence"/>
</dbReference>
<protein>
    <recommendedName>
        <fullName evidence="3">Glycosyltransferase family 8 protein</fullName>
    </recommendedName>
</protein>